<dbReference type="AlphaFoldDB" id="A0A3A6QBT3"/>
<protein>
    <submittedName>
        <fullName evidence="2">CoA-binding protein</fullName>
    </submittedName>
</protein>
<dbReference type="RefSeq" id="WP_120084148.1">
    <property type="nucleotide sequence ID" value="NZ_QMDW01000007.1"/>
</dbReference>
<dbReference type="Proteomes" id="UP000281564">
    <property type="component" value="Unassembled WGS sequence"/>
</dbReference>
<evidence type="ECO:0000313" key="3">
    <source>
        <dbReference type="Proteomes" id="UP000281564"/>
    </source>
</evidence>
<sequence length="141" mass="14949">MPVTDDDAIRDVLGLDSVAVVGCSTTAGKAAHDIPAYLQRQGYEIHPVNPYADTVLGEPAVDSLADVDAAVDLVNVFRPSEEVAGIVKETLARHDATGDPEALWLQLGITDTEALADAEAAGLTTVQDRCMKVEHQRLLAD</sequence>
<gene>
    <name evidence="2" type="ORF">DP106_06325</name>
</gene>
<proteinExistence type="predicted"/>
<dbReference type="InterPro" id="IPR036291">
    <property type="entry name" value="NAD(P)-bd_dom_sf"/>
</dbReference>
<reference evidence="2 3" key="1">
    <citation type="submission" date="2018-06" db="EMBL/GenBank/DDBJ databases">
        <title>Halonotius sp. F13-13 a new haloarchaeeon isolated from a solar saltern from Isla Cristina, Huelva, Spain.</title>
        <authorList>
            <person name="Duran-Viseras A."/>
            <person name="Sanchez-Porro C."/>
            <person name="Ventosa A."/>
        </authorList>
    </citation>
    <scope>NUCLEOTIDE SEQUENCE [LARGE SCALE GENOMIC DNA]</scope>
    <source>
        <strain evidence="2 3">CECT 7525</strain>
    </source>
</reference>
<feature type="domain" description="CoA-binding" evidence="1">
    <location>
        <begin position="12"/>
        <end position="109"/>
    </location>
</feature>
<dbReference type="Pfam" id="PF13380">
    <property type="entry name" value="CoA_binding_2"/>
    <property type="match status" value="1"/>
</dbReference>
<dbReference type="InterPro" id="IPR003781">
    <property type="entry name" value="CoA-bd"/>
</dbReference>
<dbReference type="Gene3D" id="3.40.50.720">
    <property type="entry name" value="NAD(P)-binding Rossmann-like Domain"/>
    <property type="match status" value="1"/>
</dbReference>
<dbReference type="PANTHER" id="PTHR33303:SF2">
    <property type="entry name" value="COA-BINDING DOMAIN-CONTAINING PROTEIN"/>
    <property type="match status" value="1"/>
</dbReference>
<accession>A0A3A6QBT3</accession>
<evidence type="ECO:0000313" key="2">
    <source>
        <dbReference type="EMBL" id="RJX50089.1"/>
    </source>
</evidence>
<keyword evidence="3" id="KW-1185">Reference proteome</keyword>
<dbReference type="SMART" id="SM00881">
    <property type="entry name" value="CoA_binding"/>
    <property type="match status" value="1"/>
</dbReference>
<dbReference type="OrthoDB" id="42776at2157"/>
<dbReference type="SUPFAM" id="SSF51735">
    <property type="entry name" value="NAD(P)-binding Rossmann-fold domains"/>
    <property type="match status" value="1"/>
</dbReference>
<name>A0A3A6QBT3_9EURY</name>
<comment type="caution">
    <text evidence="2">The sequence shown here is derived from an EMBL/GenBank/DDBJ whole genome shotgun (WGS) entry which is preliminary data.</text>
</comment>
<dbReference type="EMBL" id="QMDW01000007">
    <property type="protein sequence ID" value="RJX50089.1"/>
    <property type="molecule type" value="Genomic_DNA"/>
</dbReference>
<evidence type="ECO:0000259" key="1">
    <source>
        <dbReference type="SMART" id="SM00881"/>
    </source>
</evidence>
<organism evidence="2 3">
    <name type="scientific">Halonotius pteroides</name>
    <dbReference type="NCBI Taxonomy" id="268735"/>
    <lineage>
        <taxon>Archaea</taxon>
        <taxon>Methanobacteriati</taxon>
        <taxon>Methanobacteriota</taxon>
        <taxon>Stenosarchaea group</taxon>
        <taxon>Halobacteria</taxon>
        <taxon>Halobacteriales</taxon>
        <taxon>Haloferacaceae</taxon>
        <taxon>Halonotius</taxon>
    </lineage>
</organism>
<dbReference type="PANTHER" id="PTHR33303">
    <property type="entry name" value="CYTOPLASMIC PROTEIN-RELATED"/>
    <property type="match status" value="1"/>
</dbReference>